<evidence type="ECO:0000256" key="11">
    <source>
        <dbReference type="ARBA" id="ARBA00022759"/>
    </source>
</evidence>
<dbReference type="Pfam" id="PF11858">
    <property type="entry name" value="DUF3378"/>
    <property type="match status" value="1"/>
</dbReference>
<proteinExistence type="inferred from homology"/>
<dbReference type="CDD" id="cd06590">
    <property type="entry name" value="RNase_HII_bacteria_HIII_like"/>
    <property type="match status" value="1"/>
</dbReference>
<comment type="caution">
    <text evidence="17">The sequence shown here is derived from an EMBL/GenBank/DDBJ whole genome shotgun (WGS) entry which is preliminary data.</text>
</comment>
<dbReference type="SUPFAM" id="SSF53098">
    <property type="entry name" value="Ribonuclease H-like"/>
    <property type="match status" value="1"/>
</dbReference>
<dbReference type="GO" id="GO:0032299">
    <property type="term" value="C:ribonuclease H2 complex"/>
    <property type="evidence" value="ECO:0007669"/>
    <property type="project" value="TreeGrafter"/>
</dbReference>
<evidence type="ECO:0000256" key="13">
    <source>
        <dbReference type="ARBA" id="ARBA00022842"/>
    </source>
</evidence>
<evidence type="ECO:0000256" key="14">
    <source>
        <dbReference type="HAMAP-Rule" id="MF_00053"/>
    </source>
</evidence>
<reference evidence="18" key="1">
    <citation type="submission" date="2015-07" db="EMBL/GenBank/DDBJ databases">
        <title>Fjat-10036 dsm4.</title>
        <authorList>
            <person name="Liu B."/>
            <person name="Wang J."/>
            <person name="Zhu Y."/>
            <person name="Liu G."/>
            <person name="Chen Q."/>
            <person name="Chen Z."/>
            <person name="Lan J."/>
            <person name="Che J."/>
            <person name="Ge C."/>
            <person name="Shi H."/>
            <person name="Pan Z."/>
            <person name="Liu X."/>
        </authorList>
    </citation>
    <scope>NUCLEOTIDE SEQUENCE [LARGE SCALE GENOMIC DNA]</scope>
    <source>
        <strain evidence="18">DSM 4</strain>
    </source>
</reference>
<dbReference type="PANTHER" id="PTHR10954:SF23">
    <property type="entry name" value="RIBONUCLEASE"/>
    <property type="match status" value="1"/>
</dbReference>
<keyword evidence="12 14" id="KW-0378">Hydrolase</keyword>
<feature type="binding site" evidence="14 15">
    <location>
        <position position="98"/>
    </location>
    <ligand>
        <name>a divalent metal cation</name>
        <dbReference type="ChEBI" id="CHEBI:60240"/>
    </ligand>
</feature>
<dbReference type="InterPro" id="IPR024568">
    <property type="entry name" value="RNase_HIII_N"/>
</dbReference>
<dbReference type="Pfam" id="PF01351">
    <property type="entry name" value="RNase_HII"/>
    <property type="match status" value="1"/>
</dbReference>
<dbReference type="Proteomes" id="UP000037109">
    <property type="component" value="Unassembled WGS sequence"/>
</dbReference>
<dbReference type="PIRSF" id="PIRSF037748">
    <property type="entry name" value="RnhC"/>
    <property type="match status" value="1"/>
</dbReference>
<feature type="binding site" evidence="14 15">
    <location>
        <position position="99"/>
    </location>
    <ligand>
        <name>a divalent metal cation</name>
        <dbReference type="ChEBI" id="CHEBI:60240"/>
    </ligand>
</feature>
<dbReference type="CDD" id="cd14796">
    <property type="entry name" value="RNAse_HIII_N"/>
    <property type="match status" value="1"/>
</dbReference>
<feature type="binding site" evidence="14 15">
    <location>
        <position position="203"/>
    </location>
    <ligand>
        <name>a divalent metal cation</name>
        <dbReference type="ChEBI" id="CHEBI:60240"/>
    </ligand>
</feature>
<keyword evidence="10 14" id="KW-0479">Metal-binding</keyword>
<dbReference type="EMBL" id="LGUF01000007">
    <property type="protein sequence ID" value="KON86808.1"/>
    <property type="molecule type" value="Genomic_DNA"/>
</dbReference>
<evidence type="ECO:0000256" key="5">
    <source>
        <dbReference type="ARBA" id="ARBA00008378"/>
    </source>
</evidence>
<comment type="cofactor">
    <cofactor evidence="14 15">
        <name>Mn(2+)</name>
        <dbReference type="ChEBI" id="CHEBI:29035"/>
    </cofactor>
    <cofactor evidence="14 15">
        <name>Mg(2+)</name>
        <dbReference type="ChEBI" id="CHEBI:18420"/>
    </cofactor>
    <text evidence="14 15">Manganese or magnesium. Binds 1 divalent metal ion per monomer in the absence of substrate. May bind a second metal ion after substrate binding.</text>
</comment>
<dbReference type="HAMAP" id="MF_00053">
    <property type="entry name" value="RNase_HIII"/>
    <property type="match status" value="1"/>
</dbReference>
<evidence type="ECO:0000256" key="4">
    <source>
        <dbReference type="ARBA" id="ARBA00004496"/>
    </source>
</evidence>
<keyword evidence="18" id="KW-1185">Reference proteome</keyword>
<comment type="subcellular location">
    <subcellularLocation>
        <location evidence="4 14">Cytoplasm</location>
    </subcellularLocation>
</comment>
<evidence type="ECO:0000256" key="12">
    <source>
        <dbReference type="ARBA" id="ARBA00022801"/>
    </source>
</evidence>
<evidence type="ECO:0000259" key="16">
    <source>
        <dbReference type="PROSITE" id="PS51975"/>
    </source>
</evidence>
<dbReference type="InterPro" id="IPR024567">
    <property type="entry name" value="RNase_HII/HIII_dom"/>
</dbReference>
<keyword evidence="13 14" id="KW-0460">Magnesium</keyword>
<dbReference type="FunFam" id="3.30.420.10:FF:000047">
    <property type="entry name" value="Ribonuclease HIII"/>
    <property type="match status" value="1"/>
</dbReference>
<comment type="cofactor">
    <cofactor evidence="2">
        <name>Mg(2+)</name>
        <dbReference type="ChEBI" id="CHEBI:18420"/>
    </cofactor>
</comment>
<evidence type="ECO:0000256" key="2">
    <source>
        <dbReference type="ARBA" id="ARBA00001946"/>
    </source>
</evidence>
<comment type="similarity">
    <text evidence="5 14">Belongs to the RNase HII family. RnhC subfamily.</text>
</comment>
<evidence type="ECO:0000256" key="10">
    <source>
        <dbReference type="ARBA" id="ARBA00022723"/>
    </source>
</evidence>
<dbReference type="GO" id="GO:0000287">
    <property type="term" value="F:magnesium ion binding"/>
    <property type="evidence" value="ECO:0007669"/>
    <property type="project" value="UniProtKB-UniRule"/>
</dbReference>
<protein>
    <recommendedName>
        <fullName evidence="7 14">Ribonuclease HIII</fullName>
        <shortName evidence="14">RNase HIII</shortName>
        <ecNumber evidence="6 14">3.1.26.4</ecNumber>
    </recommendedName>
</protein>
<evidence type="ECO:0000256" key="9">
    <source>
        <dbReference type="ARBA" id="ARBA00022722"/>
    </source>
</evidence>
<dbReference type="GO" id="GO:0043137">
    <property type="term" value="P:DNA replication, removal of RNA primer"/>
    <property type="evidence" value="ECO:0007669"/>
    <property type="project" value="TreeGrafter"/>
</dbReference>
<evidence type="ECO:0000256" key="6">
    <source>
        <dbReference type="ARBA" id="ARBA00012180"/>
    </source>
</evidence>
<feature type="domain" description="RNase H type-2" evidence="16">
    <location>
        <begin position="92"/>
        <end position="309"/>
    </location>
</feature>
<dbReference type="PATRIC" id="fig|1459.3.peg.1769"/>
<dbReference type="STRING" id="1459.AF332_08340"/>
<comment type="function">
    <text evidence="3 14">Endonuclease that specifically degrades the RNA of RNA-DNA hybrids.</text>
</comment>
<dbReference type="EC" id="3.1.26.4" evidence="6 14"/>
<dbReference type="OrthoDB" id="9777935at2"/>
<evidence type="ECO:0000256" key="3">
    <source>
        <dbReference type="ARBA" id="ARBA00004065"/>
    </source>
</evidence>
<dbReference type="Gene3D" id="3.30.420.10">
    <property type="entry name" value="Ribonuclease H-like superfamily/Ribonuclease H"/>
    <property type="match status" value="1"/>
</dbReference>
<comment type="catalytic activity">
    <reaction evidence="1 14 15">
        <text>Endonucleolytic cleavage to 5'-phosphomonoester.</text>
        <dbReference type="EC" id="3.1.26.4"/>
    </reaction>
</comment>
<dbReference type="Gene3D" id="3.30.310.10">
    <property type="entry name" value="TATA-Binding Protein"/>
    <property type="match status" value="1"/>
</dbReference>
<dbReference type="PROSITE" id="PS51975">
    <property type="entry name" value="RNASE_H_2"/>
    <property type="match status" value="1"/>
</dbReference>
<evidence type="ECO:0000313" key="17">
    <source>
        <dbReference type="EMBL" id="KON86808.1"/>
    </source>
</evidence>
<evidence type="ECO:0000256" key="8">
    <source>
        <dbReference type="ARBA" id="ARBA00022490"/>
    </source>
</evidence>
<dbReference type="InterPro" id="IPR012295">
    <property type="entry name" value="TBP_dom_sf"/>
</dbReference>
<organism evidence="17 18">
    <name type="scientific">Sporosarcina globispora</name>
    <name type="common">Bacillus globisporus</name>
    <dbReference type="NCBI Taxonomy" id="1459"/>
    <lineage>
        <taxon>Bacteria</taxon>
        <taxon>Bacillati</taxon>
        <taxon>Bacillota</taxon>
        <taxon>Bacilli</taxon>
        <taxon>Bacillales</taxon>
        <taxon>Caryophanaceae</taxon>
        <taxon>Sporosarcina</taxon>
    </lineage>
</organism>
<dbReference type="PANTHER" id="PTHR10954">
    <property type="entry name" value="RIBONUCLEASE H2 SUBUNIT A"/>
    <property type="match status" value="1"/>
</dbReference>
<dbReference type="AlphaFoldDB" id="A0A0M0GAK2"/>
<dbReference type="InterPro" id="IPR001352">
    <property type="entry name" value="RNase_HII/HIII"/>
</dbReference>
<keyword evidence="9 14" id="KW-0540">Nuclease</keyword>
<accession>A0A0M0GAK2</accession>
<name>A0A0M0GAK2_SPOGL</name>
<evidence type="ECO:0000256" key="7">
    <source>
        <dbReference type="ARBA" id="ARBA00021407"/>
    </source>
</evidence>
<evidence type="ECO:0000256" key="15">
    <source>
        <dbReference type="PROSITE-ProRule" id="PRU01319"/>
    </source>
</evidence>
<evidence type="ECO:0000256" key="1">
    <source>
        <dbReference type="ARBA" id="ARBA00000077"/>
    </source>
</evidence>
<dbReference type="GO" id="GO:0003723">
    <property type="term" value="F:RNA binding"/>
    <property type="evidence" value="ECO:0007669"/>
    <property type="project" value="UniProtKB-UniRule"/>
</dbReference>
<dbReference type="InterPro" id="IPR012337">
    <property type="entry name" value="RNaseH-like_sf"/>
</dbReference>
<dbReference type="InterPro" id="IPR036397">
    <property type="entry name" value="RNaseH_sf"/>
</dbReference>
<dbReference type="GO" id="GO:0005737">
    <property type="term" value="C:cytoplasm"/>
    <property type="evidence" value="ECO:0007669"/>
    <property type="project" value="UniProtKB-SubCell"/>
</dbReference>
<dbReference type="InterPro" id="IPR004641">
    <property type="entry name" value="RNase_HIII"/>
</dbReference>
<keyword evidence="11 14" id="KW-0255">Endonuclease</keyword>
<gene>
    <name evidence="14" type="primary">rnhC</name>
    <name evidence="17" type="ORF">AF332_08340</name>
</gene>
<sequence length="312" mass="34254">MSQVVLLKKANEISEMKAYYSNSLNDKQPPGSVFAAKVAGCSITAYKSGKVLFQGSGCETEAKKWGDTARSAQPSKKTSPAAANLPENISSLSVIGSDEVGTGDYFGPITVVAAYVRKDQIPLMKELGVKDSKNLGDEKIIEIAKQIKDIVPHSLLTLHNEKYNKLQQSGMSQGKIKALLHNQAIGHVLGKIAPEKPEAILIDQFAKEEVYFNYLKNQQTIQRERVFFSTKAEGIHLAVAAASILARYAFVRHFENLSTKAGFHLTKGAGPKVDEAAARLIREKGREAMPAFVKLHFANTDKALKLYSRKYE</sequence>
<dbReference type="GO" id="GO:0004523">
    <property type="term" value="F:RNA-DNA hybrid ribonuclease activity"/>
    <property type="evidence" value="ECO:0007669"/>
    <property type="project" value="UniProtKB-UniRule"/>
</dbReference>
<evidence type="ECO:0000313" key="18">
    <source>
        <dbReference type="Proteomes" id="UP000037109"/>
    </source>
</evidence>
<dbReference type="NCBIfam" id="TIGR00716">
    <property type="entry name" value="rnhC"/>
    <property type="match status" value="1"/>
</dbReference>
<dbReference type="RefSeq" id="WP_053434171.1">
    <property type="nucleotide sequence ID" value="NZ_LGUF01000007.1"/>
</dbReference>
<dbReference type="GO" id="GO:0006298">
    <property type="term" value="P:mismatch repair"/>
    <property type="evidence" value="ECO:0007669"/>
    <property type="project" value="TreeGrafter"/>
</dbReference>
<keyword evidence="8 14" id="KW-0963">Cytoplasm</keyword>